<dbReference type="GO" id="GO:0003676">
    <property type="term" value="F:nucleic acid binding"/>
    <property type="evidence" value="ECO:0007669"/>
    <property type="project" value="InterPro"/>
</dbReference>
<evidence type="ECO:0000313" key="3">
    <source>
        <dbReference type="Proteomes" id="UP000026922"/>
    </source>
</evidence>
<dbReference type="InterPro" id="IPR036397">
    <property type="entry name" value="RNaseH_sf"/>
</dbReference>
<dbReference type="AlphaFoldDB" id="A0A061JH10"/>
<reference evidence="2 3" key="1">
    <citation type="journal article" date="2013" name="Genome Announc.">
        <title>Draft Genome Sequence of Holospora undulata Strain HU1, a Micronucleus-Specific Symbiont of the Ciliate Paramecium caudatum.</title>
        <authorList>
            <person name="Dohra H."/>
            <person name="Suzuki H."/>
            <person name="Suzuki T."/>
            <person name="Tanaka K."/>
            <person name="Fujishima M."/>
        </authorList>
    </citation>
    <scope>NUCLEOTIDE SEQUENCE [LARGE SCALE GENOMIC DNA]</scope>
    <source>
        <strain evidence="2 3">HU1</strain>
    </source>
</reference>
<evidence type="ECO:0000259" key="1">
    <source>
        <dbReference type="Pfam" id="PF13358"/>
    </source>
</evidence>
<protein>
    <recommendedName>
        <fullName evidence="1">Tc1-like transposase DDE domain-containing protein</fullName>
    </recommendedName>
</protein>
<dbReference type="RefSeq" id="WP_006303548.1">
    <property type="nucleotide sequence ID" value="NZ_ARPM03000179.1"/>
</dbReference>
<feature type="domain" description="Tc1-like transposase DDE" evidence="1">
    <location>
        <begin position="3"/>
        <end position="57"/>
    </location>
</feature>
<dbReference type="Gene3D" id="3.30.420.10">
    <property type="entry name" value="Ribonuclease H-like superfamily/Ribonuclease H"/>
    <property type="match status" value="1"/>
</dbReference>
<dbReference type="EMBL" id="ARPM03000179">
    <property type="protein sequence ID" value="ETZ04552.1"/>
    <property type="molecule type" value="Genomic_DNA"/>
</dbReference>
<keyword evidence="3" id="KW-1185">Reference proteome</keyword>
<proteinExistence type="predicted"/>
<organism evidence="2 3">
    <name type="scientific">Holospora undulata HU1</name>
    <dbReference type="NCBI Taxonomy" id="1321371"/>
    <lineage>
        <taxon>Bacteria</taxon>
        <taxon>Pseudomonadati</taxon>
        <taxon>Pseudomonadota</taxon>
        <taxon>Alphaproteobacteria</taxon>
        <taxon>Holosporales</taxon>
        <taxon>Holosporaceae</taxon>
        <taxon>Holospora</taxon>
    </lineage>
</organism>
<comment type="caution">
    <text evidence="2">The sequence shown here is derived from an EMBL/GenBank/DDBJ whole genome shotgun (WGS) entry which is preliminary data.</text>
</comment>
<evidence type="ECO:0000313" key="2">
    <source>
        <dbReference type="EMBL" id="ETZ04552.1"/>
    </source>
</evidence>
<gene>
    <name evidence="2" type="ORF">K737_301040</name>
</gene>
<name>A0A061JH10_9PROT</name>
<dbReference type="Pfam" id="PF13358">
    <property type="entry name" value="DDE_3"/>
    <property type="match status" value="1"/>
</dbReference>
<sequence length="58" mass="6729">MSWVEQILLPNLPSKSVIVRDNTSFYKVQDMQKVLKDSGHTLPYLSSYSPNLNFIEKK</sequence>
<accession>A0A061JH10</accession>
<dbReference type="InterPro" id="IPR038717">
    <property type="entry name" value="Tc1-like_DDE_dom"/>
</dbReference>
<dbReference type="Proteomes" id="UP000026922">
    <property type="component" value="Unassembled WGS sequence"/>
</dbReference>